<keyword evidence="2" id="KW-0472">Membrane</keyword>
<evidence type="ECO:0000256" key="2">
    <source>
        <dbReference type="SAM" id="Phobius"/>
    </source>
</evidence>
<organism evidence="3 4">
    <name type="scientific">Vespula pensylvanica</name>
    <name type="common">Western yellow jacket</name>
    <name type="synonym">Wasp</name>
    <dbReference type="NCBI Taxonomy" id="30213"/>
    <lineage>
        <taxon>Eukaryota</taxon>
        <taxon>Metazoa</taxon>
        <taxon>Ecdysozoa</taxon>
        <taxon>Arthropoda</taxon>
        <taxon>Hexapoda</taxon>
        <taxon>Insecta</taxon>
        <taxon>Pterygota</taxon>
        <taxon>Neoptera</taxon>
        <taxon>Endopterygota</taxon>
        <taxon>Hymenoptera</taxon>
        <taxon>Apocrita</taxon>
        <taxon>Aculeata</taxon>
        <taxon>Vespoidea</taxon>
        <taxon>Vespidae</taxon>
        <taxon>Vespinae</taxon>
        <taxon>Vespula</taxon>
    </lineage>
</organism>
<keyword evidence="4" id="KW-1185">Reference proteome</keyword>
<evidence type="ECO:0000313" key="3">
    <source>
        <dbReference type="EMBL" id="KAF7420414.1"/>
    </source>
</evidence>
<feature type="compositionally biased region" description="Low complexity" evidence="1">
    <location>
        <begin position="146"/>
        <end position="164"/>
    </location>
</feature>
<name>A0A834U7R1_VESPE</name>
<evidence type="ECO:0000313" key="4">
    <source>
        <dbReference type="Proteomes" id="UP000600918"/>
    </source>
</evidence>
<evidence type="ECO:0000256" key="1">
    <source>
        <dbReference type="SAM" id="MobiDB-lite"/>
    </source>
</evidence>
<protein>
    <submittedName>
        <fullName evidence="3">Uncharacterized protein</fullName>
    </submittedName>
</protein>
<feature type="region of interest" description="Disordered" evidence="1">
    <location>
        <begin position="141"/>
        <end position="164"/>
    </location>
</feature>
<accession>A0A834U7R1</accession>
<comment type="caution">
    <text evidence="3">The sequence shown here is derived from an EMBL/GenBank/DDBJ whole genome shotgun (WGS) entry which is preliminary data.</text>
</comment>
<keyword evidence="2" id="KW-1133">Transmembrane helix</keyword>
<sequence>MTTREKTKEKVNQFIIGVDLIIDIEELIVEIEIEEDHRLCESSEDSRAFSELYRPYWQRPRILGSFDPNYVKGRKYKTSRREVRLKMSNISNNNNNIIVVVIVIVIVVVVSNVVVEARIIGIMLYDFDGGHQSWLLHEDEDEDAKTTTMTTTTEQQQQQQQQQQ</sequence>
<feature type="transmembrane region" description="Helical" evidence="2">
    <location>
        <begin position="97"/>
        <end position="115"/>
    </location>
</feature>
<keyword evidence="2" id="KW-0812">Transmembrane</keyword>
<gene>
    <name evidence="3" type="ORF">H0235_010711</name>
</gene>
<reference evidence="3" key="1">
    <citation type="journal article" date="2020" name="G3 (Bethesda)">
        <title>High-Quality Assemblies for Three Invasive Social Wasps from the &lt;i&gt;Vespula&lt;/i&gt; Genus.</title>
        <authorList>
            <person name="Harrop T.W.R."/>
            <person name="Guhlin J."/>
            <person name="McLaughlin G.M."/>
            <person name="Permina E."/>
            <person name="Stockwell P."/>
            <person name="Gilligan J."/>
            <person name="Le Lec M.F."/>
            <person name="Gruber M.A.M."/>
            <person name="Quinn O."/>
            <person name="Lovegrove M."/>
            <person name="Duncan E.J."/>
            <person name="Remnant E.J."/>
            <person name="Van Eeckhoven J."/>
            <person name="Graham B."/>
            <person name="Knapp R.A."/>
            <person name="Langford K.W."/>
            <person name="Kronenberg Z."/>
            <person name="Press M.O."/>
            <person name="Eacker S.M."/>
            <person name="Wilson-Rankin E.E."/>
            <person name="Purcell J."/>
            <person name="Lester P.J."/>
            <person name="Dearden P.K."/>
        </authorList>
    </citation>
    <scope>NUCLEOTIDE SEQUENCE</scope>
    <source>
        <strain evidence="3">Volc-1</strain>
    </source>
</reference>
<proteinExistence type="predicted"/>
<dbReference type="EMBL" id="JACSDY010000009">
    <property type="protein sequence ID" value="KAF7420414.1"/>
    <property type="molecule type" value="Genomic_DNA"/>
</dbReference>
<dbReference type="AlphaFoldDB" id="A0A834U7R1"/>
<dbReference type="Proteomes" id="UP000600918">
    <property type="component" value="Unassembled WGS sequence"/>
</dbReference>